<organism evidence="15 16">
    <name type="scientific">Neoroseomonas marina</name>
    <dbReference type="NCBI Taxonomy" id="1232220"/>
    <lineage>
        <taxon>Bacteria</taxon>
        <taxon>Pseudomonadati</taxon>
        <taxon>Pseudomonadota</taxon>
        <taxon>Alphaproteobacteria</taxon>
        <taxon>Acetobacterales</taxon>
        <taxon>Acetobacteraceae</taxon>
        <taxon>Neoroseomonas</taxon>
    </lineage>
</organism>
<dbReference type="Gene3D" id="3.20.20.80">
    <property type="entry name" value="Glycosidases"/>
    <property type="match status" value="2"/>
</dbReference>
<evidence type="ECO:0000256" key="13">
    <source>
        <dbReference type="RuleBase" id="RU361207"/>
    </source>
</evidence>
<evidence type="ECO:0000256" key="5">
    <source>
        <dbReference type="ARBA" id="ARBA00020295"/>
    </source>
</evidence>
<dbReference type="InterPro" id="IPR003385">
    <property type="entry name" value="Glyco_hydro_77"/>
</dbReference>
<comment type="similarity">
    <text evidence="2 13">Belongs to the disproportionating enzyme family.</text>
</comment>
<dbReference type="PANTHER" id="PTHR43002">
    <property type="entry name" value="GLYCOGEN DEBRANCHING ENZYME"/>
    <property type="match status" value="1"/>
</dbReference>
<keyword evidence="8" id="KW-0378">Hydrolase</keyword>
<dbReference type="Proteomes" id="UP000548582">
    <property type="component" value="Unassembled WGS sequence"/>
</dbReference>
<dbReference type="CDD" id="cd11326">
    <property type="entry name" value="AmyAc_Glg_debranch"/>
    <property type="match status" value="1"/>
</dbReference>
<dbReference type="Gene3D" id="2.60.40.1180">
    <property type="entry name" value="Golgi alpha-mannosidase II"/>
    <property type="match status" value="1"/>
</dbReference>
<evidence type="ECO:0000256" key="6">
    <source>
        <dbReference type="ARBA" id="ARBA00022676"/>
    </source>
</evidence>
<evidence type="ECO:0000256" key="1">
    <source>
        <dbReference type="ARBA" id="ARBA00000439"/>
    </source>
</evidence>
<name>A0A848EIM6_9PROT</name>
<keyword evidence="9 13" id="KW-0119">Carbohydrate metabolism</keyword>
<sequence length="1259" mass="132540">MDEGAPAPLGVHLVEGGANIAIPAPGATAVDLCLFDATGAREAARWRLPGRTGDVFHGFAPSLTEGARYGLRAHGPAEQHFDPAKLLLDPWARAIDRPFALDPTMFETGADSAAAMPKAVLTAPLPPTAPPRITGGRVIYELHVRGFTRTHLGIPEAIRGTFAGLAHPAAIGHLRRLGITHVELMPCAAWVDERHLPPLGLTNYWGYNTVGWLAPDPRLAPGGMSDVRTAVAALAEAGIGTILDIVLNHSGEGDEHGPTLSLRGLGDAAWYRTRTGAPGRYANETGCGNSLAFDHPWPLRLAMDAMRHWVAQAGLAGLRLDLATTLGRRAGGFDPLAPLLQAMRQDPVLADRWIIAEPWDVGHGGYRLGAFPPGWGEWNDRFRDETRRFWRGDAGSLGGFATRFAGSRDVFGTRPATDSVNFVTAHDGFTLADLVSHARKHNAANGEGNRDGADENLSWNTGVEGATDDPAILARRKADVRALLATLLAARGTPMLSMGDEAGRSQQGNNNAWCQDNPLSWFDWASADDGLVDFTARLVAARRRHPALASAAPLTGTVDAGGEADVRWLRFDGAPMTDGDWIHPGARSVVALLHAVGDRVLVVLHGDQTEATLHLPPPRAGHCWTLIADSADPAREGEVRGRLPLAPRSVIWCAEAPSAPRAATAPDTALLAELAAAAGIATAWHDIAGTRHAVPEGTLRALLGALGLPAETAIQARDSLARRRAAPRTTAQHAGRCAPPPEGRRFGVVAQTFALRHAADQGIGDYGALARLAAVAGRRGAALIGLSPPHALMPVERDRASPYQPSDRRFLEPVLLDVTALPDVGGAPAVRAALAAAEPVFAALRGSALVDYPAVWTAKRGVLEAAFRALPPDHAAFRALDESALADFCTFAALADRHGPRAAWPSGLAHPADPAVARFRAEQADAIRFHAALQWFCDRQLAAAAAAGPGLYRDLAVGAAPDGAEIWSQPGAFLDGFSIGAPPDPFSAEGQVWGLPVPNPHASEASGHAGFAALLVANMRHARAMRLDHAMGLERLFVVPAGARASEGCYLHGDGAGMLATLARESHAAGCAVVGEALGTVPGGFTDRLSDAGVLAYRVLWFERDGAGFRDPRTWPALAAACVSTHDLAPLVGWWEGAEIVERAALGIAAAEPALQDRARDRAVLCAACGIPDGPYGPEAAAAVHGFVAAAPSALMLVQAEDLAGERIGVNLPGTDRERPNWRRRLPFVPEALFEGDLPRAILGALRERGADDGGPPSL</sequence>
<dbReference type="CDD" id="cd02856">
    <property type="entry name" value="E_set_GDE_Isoamylase_N"/>
    <property type="match status" value="1"/>
</dbReference>
<keyword evidence="16" id="KW-1185">Reference proteome</keyword>
<evidence type="ECO:0000256" key="2">
    <source>
        <dbReference type="ARBA" id="ARBA00005684"/>
    </source>
</evidence>
<dbReference type="EC" id="2.4.1.25" evidence="4 13"/>
<dbReference type="GO" id="GO:0004135">
    <property type="term" value="F:amylo-alpha-1,6-glucosidase activity"/>
    <property type="evidence" value="ECO:0007669"/>
    <property type="project" value="InterPro"/>
</dbReference>
<dbReference type="GO" id="GO:0004134">
    <property type="term" value="F:4-alpha-glucanotransferase activity"/>
    <property type="evidence" value="ECO:0007669"/>
    <property type="project" value="UniProtKB-EC"/>
</dbReference>
<dbReference type="RefSeq" id="WP_170055728.1">
    <property type="nucleotide sequence ID" value="NZ_JABBKX010000008.1"/>
</dbReference>
<feature type="domain" description="Glycosyl hydrolase family 13 catalytic" evidence="14">
    <location>
        <begin position="141"/>
        <end position="542"/>
    </location>
</feature>
<dbReference type="InterPro" id="IPR006047">
    <property type="entry name" value="GH13_cat_dom"/>
</dbReference>
<evidence type="ECO:0000313" key="16">
    <source>
        <dbReference type="Proteomes" id="UP000548582"/>
    </source>
</evidence>
<comment type="catalytic activity">
    <reaction evidence="1 13">
        <text>Transfers a segment of a (1-&gt;4)-alpha-D-glucan to a new position in an acceptor, which may be glucose or a (1-&gt;4)-alpha-D-glucan.</text>
        <dbReference type="EC" id="2.4.1.25"/>
    </reaction>
</comment>
<dbReference type="InterPro" id="IPR013780">
    <property type="entry name" value="Glyco_hydro_b"/>
</dbReference>
<dbReference type="InterPro" id="IPR011837">
    <property type="entry name" value="Glycogen_debranch_GlgX"/>
</dbReference>
<reference evidence="15 16" key="1">
    <citation type="submission" date="2020-03" db="EMBL/GenBank/DDBJ databases">
        <authorList>
            <person name="Sun Q."/>
        </authorList>
    </citation>
    <scope>NUCLEOTIDE SEQUENCE [LARGE SCALE GENOMIC DNA]</scope>
    <source>
        <strain evidence="15 16">JC162</strain>
    </source>
</reference>
<evidence type="ECO:0000256" key="9">
    <source>
        <dbReference type="ARBA" id="ARBA00023277"/>
    </source>
</evidence>
<dbReference type="SUPFAM" id="SSF51011">
    <property type="entry name" value="Glycosyl hydrolase domain"/>
    <property type="match status" value="1"/>
</dbReference>
<dbReference type="Gene3D" id="2.60.40.10">
    <property type="entry name" value="Immunoglobulins"/>
    <property type="match status" value="1"/>
</dbReference>
<evidence type="ECO:0000256" key="10">
    <source>
        <dbReference type="ARBA" id="ARBA00023295"/>
    </source>
</evidence>
<dbReference type="InterPro" id="IPR017853">
    <property type="entry name" value="GH"/>
</dbReference>
<dbReference type="NCBIfam" id="TIGR00217">
    <property type="entry name" value="malQ"/>
    <property type="match status" value="1"/>
</dbReference>
<evidence type="ECO:0000259" key="14">
    <source>
        <dbReference type="SMART" id="SM00642"/>
    </source>
</evidence>
<dbReference type="NCBIfam" id="TIGR02100">
    <property type="entry name" value="glgX_debranch"/>
    <property type="match status" value="1"/>
</dbReference>
<evidence type="ECO:0000256" key="7">
    <source>
        <dbReference type="ARBA" id="ARBA00022679"/>
    </source>
</evidence>
<evidence type="ECO:0000313" key="15">
    <source>
        <dbReference type="EMBL" id="NMJ43539.1"/>
    </source>
</evidence>
<evidence type="ECO:0000256" key="4">
    <source>
        <dbReference type="ARBA" id="ARBA00012560"/>
    </source>
</evidence>
<dbReference type="InterPro" id="IPR014756">
    <property type="entry name" value="Ig_E-set"/>
</dbReference>
<protein>
    <recommendedName>
        <fullName evidence="5 13">4-alpha-glucanotransferase</fullName>
        <ecNumber evidence="4 13">2.4.1.25</ecNumber>
    </recommendedName>
    <alternativeName>
        <fullName evidence="11 13">Amylomaltase</fullName>
    </alternativeName>
    <alternativeName>
        <fullName evidence="12 13">Disproportionating enzyme</fullName>
    </alternativeName>
</protein>
<gene>
    <name evidence="15" type="primary">glgX</name>
    <name evidence="15" type="ORF">GWK16_19995</name>
</gene>
<keyword evidence="6 13" id="KW-0328">Glycosyltransferase</keyword>
<dbReference type="InterPro" id="IPR044505">
    <property type="entry name" value="GlgX_Isoamylase_N_E_set"/>
</dbReference>
<evidence type="ECO:0000256" key="8">
    <source>
        <dbReference type="ARBA" id="ARBA00022801"/>
    </source>
</evidence>
<dbReference type="Pfam" id="PF02446">
    <property type="entry name" value="Glyco_hydro_77"/>
    <property type="match status" value="1"/>
</dbReference>
<dbReference type="GO" id="GO:0005980">
    <property type="term" value="P:glycogen catabolic process"/>
    <property type="evidence" value="ECO:0007669"/>
    <property type="project" value="InterPro"/>
</dbReference>
<keyword evidence="10" id="KW-0326">Glycosidase</keyword>
<dbReference type="InterPro" id="IPR013783">
    <property type="entry name" value="Ig-like_fold"/>
</dbReference>
<dbReference type="Pfam" id="PF02922">
    <property type="entry name" value="CBM_48"/>
    <property type="match status" value="1"/>
</dbReference>
<dbReference type="SUPFAM" id="SSF81296">
    <property type="entry name" value="E set domains"/>
    <property type="match status" value="1"/>
</dbReference>
<evidence type="ECO:0000256" key="3">
    <source>
        <dbReference type="ARBA" id="ARBA00008061"/>
    </source>
</evidence>
<proteinExistence type="inferred from homology"/>
<comment type="caution">
    <text evidence="15">The sequence shown here is derived from an EMBL/GenBank/DDBJ whole genome shotgun (WGS) entry which is preliminary data.</text>
</comment>
<comment type="similarity">
    <text evidence="3">Belongs to the glycosyl hydrolase 13 family.</text>
</comment>
<keyword evidence="7 13" id="KW-0808">Transferase</keyword>
<dbReference type="EMBL" id="JABBKX010000008">
    <property type="protein sequence ID" value="NMJ43539.1"/>
    <property type="molecule type" value="Genomic_DNA"/>
</dbReference>
<dbReference type="AlphaFoldDB" id="A0A848EIM6"/>
<dbReference type="InterPro" id="IPR004193">
    <property type="entry name" value="Glyco_hydro_13_N"/>
</dbReference>
<accession>A0A848EIM6</accession>
<evidence type="ECO:0000256" key="12">
    <source>
        <dbReference type="ARBA" id="ARBA00031501"/>
    </source>
</evidence>
<evidence type="ECO:0000256" key="11">
    <source>
        <dbReference type="ARBA" id="ARBA00031423"/>
    </source>
</evidence>
<dbReference type="SMART" id="SM00642">
    <property type="entry name" value="Aamy"/>
    <property type="match status" value="1"/>
</dbReference>
<dbReference type="SUPFAM" id="SSF51445">
    <property type="entry name" value="(Trans)glycosidases"/>
    <property type="match status" value="2"/>
</dbReference>